<dbReference type="FunFam" id="3.30.1490.100:FF:000001">
    <property type="entry name" value="DNA repair protein REV1"/>
    <property type="match status" value="1"/>
</dbReference>
<evidence type="ECO:0000259" key="18">
    <source>
        <dbReference type="PROSITE" id="PS50173"/>
    </source>
</evidence>
<comment type="cofactor">
    <cofactor evidence="1">
        <name>Mg(2+)</name>
        <dbReference type="ChEBI" id="CHEBI:18420"/>
    </cofactor>
</comment>
<feature type="compositionally biased region" description="Basic and acidic residues" evidence="16">
    <location>
        <begin position="354"/>
        <end position="371"/>
    </location>
</feature>
<evidence type="ECO:0000313" key="19">
    <source>
        <dbReference type="EMBL" id="CDZ97273.1"/>
    </source>
</evidence>
<dbReference type="Gene3D" id="1.10.150.20">
    <property type="entry name" value="5' to 3' exonuclease, C-terminal subdomain"/>
    <property type="match status" value="1"/>
</dbReference>
<evidence type="ECO:0000256" key="9">
    <source>
        <dbReference type="ARBA" id="ARBA00022763"/>
    </source>
</evidence>
<dbReference type="InterPro" id="IPR043128">
    <property type="entry name" value="Rev_trsase/Diguanyl_cyclase"/>
</dbReference>
<dbReference type="Pfam" id="PF21999">
    <property type="entry name" value="IMS_HHH_1"/>
    <property type="match status" value="1"/>
</dbReference>
<feature type="region of interest" description="Disordered" evidence="16">
    <location>
        <begin position="354"/>
        <end position="594"/>
    </location>
</feature>
<keyword evidence="5" id="KW-0237">DNA synthesis</keyword>
<dbReference type="GO" id="GO:0017125">
    <property type="term" value="F:deoxycytidyl transferase activity"/>
    <property type="evidence" value="ECO:0007669"/>
    <property type="project" value="TreeGrafter"/>
</dbReference>
<feature type="region of interest" description="Disordered" evidence="16">
    <location>
        <begin position="662"/>
        <end position="724"/>
    </location>
</feature>
<dbReference type="InterPro" id="IPR053848">
    <property type="entry name" value="IMS_HHH_1"/>
</dbReference>
<feature type="region of interest" description="Disordered" evidence="16">
    <location>
        <begin position="24"/>
        <end position="61"/>
    </location>
</feature>
<feature type="compositionally biased region" description="Pro residues" evidence="16">
    <location>
        <begin position="52"/>
        <end position="61"/>
    </location>
</feature>
<dbReference type="GO" id="GO:0005634">
    <property type="term" value="C:nucleus"/>
    <property type="evidence" value="ECO:0007669"/>
    <property type="project" value="UniProtKB-SubCell"/>
</dbReference>
<evidence type="ECO:0000256" key="14">
    <source>
        <dbReference type="ARBA" id="ARBA00058985"/>
    </source>
</evidence>
<feature type="compositionally biased region" description="Polar residues" evidence="16">
    <location>
        <begin position="511"/>
        <end position="522"/>
    </location>
</feature>
<dbReference type="FunFam" id="3.40.50.10190:FF:000011">
    <property type="entry name" value="DNA repair protein REV1"/>
    <property type="match status" value="1"/>
</dbReference>
<feature type="region of interest" description="Disordered" evidence="16">
    <location>
        <begin position="1497"/>
        <end position="1529"/>
    </location>
</feature>
<organism evidence="19">
    <name type="scientific">Phaffia rhodozyma</name>
    <name type="common">Yeast</name>
    <name type="synonym">Xanthophyllomyces dendrorhous</name>
    <dbReference type="NCBI Taxonomy" id="264483"/>
    <lineage>
        <taxon>Eukaryota</taxon>
        <taxon>Fungi</taxon>
        <taxon>Dikarya</taxon>
        <taxon>Basidiomycota</taxon>
        <taxon>Agaricomycotina</taxon>
        <taxon>Tremellomycetes</taxon>
        <taxon>Cystofilobasidiales</taxon>
        <taxon>Mrakiaceae</taxon>
        <taxon>Phaffia</taxon>
    </lineage>
</organism>
<dbReference type="InterPro" id="IPR036420">
    <property type="entry name" value="BRCT_dom_sf"/>
</dbReference>
<dbReference type="CDD" id="cd17719">
    <property type="entry name" value="BRCT_Rev1"/>
    <property type="match status" value="1"/>
</dbReference>
<evidence type="ECO:0000256" key="4">
    <source>
        <dbReference type="ARBA" id="ARBA00020399"/>
    </source>
</evidence>
<evidence type="ECO:0000256" key="16">
    <source>
        <dbReference type="SAM" id="MobiDB-lite"/>
    </source>
</evidence>
<keyword evidence="11" id="KW-0238">DNA-binding</keyword>
<evidence type="ECO:0000256" key="6">
    <source>
        <dbReference type="ARBA" id="ARBA00022679"/>
    </source>
</evidence>
<dbReference type="InterPro" id="IPR031991">
    <property type="entry name" value="Rev1_C"/>
</dbReference>
<comment type="function">
    <text evidence="14">Deoxycytidyl transferase involved in DNA repair. Transfers a dCMP residue from dCTP to the 3'-end of a DNA primer in a template-dependent reaction. May assist in the first step in the bypass of abasic lesions by the insertion of a nucleotide opposite the lesion. Required for normal induction of mutations by physical and chemical agents. Involved in mitochondrial DNA mutagenesis.</text>
</comment>
<evidence type="ECO:0000256" key="13">
    <source>
        <dbReference type="ARBA" id="ARBA00023242"/>
    </source>
</evidence>
<dbReference type="SMART" id="SM00292">
    <property type="entry name" value="BRCT"/>
    <property type="match status" value="1"/>
</dbReference>
<dbReference type="PROSITE" id="PS50172">
    <property type="entry name" value="BRCT"/>
    <property type="match status" value="1"/>
</dbReference>
<name>A0A0F7SHT4_PHARH</name>
<keyword evidence="10" id="KW-0460">Magnesium</keyword>
<dbReference type="GO" id="GO:0003887">
    <property type="term" value="F:DNA-directed DNA polymerase activity"/>
    <property type="evidence" value="ECO:0007669"/>
    <property type="project" value="InterPro"/>
</dbReference>
<dbReference type="GO" id="GO:0006281">
    <property type="term" value="P:DNA repair"/>
    <property type="evidence" value="ECO:0007669"/>
    <property type="project" value="UniProtKB-KW"/>
</dbReference>
<dbReference type="GO" id="GO:0042276">
    <property type="term" value="P:error-prone translesion synthesis"/>
    <property type="evidence" value="ECO:0007669"/>
    <property type="project" value="TreeGrafter"/>
</dbReference>
<evidence type="ECO:0000259" key="17">
    <source>
        <dbReference type="PROSITE" id="PS50172"/>
    </source>
</evidence>
<dbReference type="Gene3D" id="3.40.1170.60">
    <property type="match status" value="1"/>
</dbReference>
<evidence type="ECO:0000256" key="15">
    <source>
        <dbReference type="ARBA" id="ARBA00081902"/>
    </source>
</evidence>
<dbReference type="Pfam" id="PF16727">
    <property type="entry name" value="REV1_C"/>
    <property type="match status" value="1"/>
</dbReference>
<dbReference type="InterPro" id="IPR001126">
    <property type="entry name" value="UmuC"/>
</dbReference>
<dbReference type="GO" id="GO:0070987">
    <property type="term" value="P:error-free translesion synthesis"/>
    <property type="evidence" value="ECO:0007669"/>
    <property type="project" value="UniProtKB-ARBA"/>
</dbReference>
<evidence type="ECO:0000256" key="2">
    <source>
        <dbReference type="ARBA" id="ARBA00004123"/>
    </source>
</evidence>
<feature type="compositionally biased region" description="Basic residues" evidence="16">
    <location>
        <begin position="372"/>
        <end position="389"/>
    </location>
</feature>
<dbReference type="SUPFAM" id="SSF100879">
    <property type="entry name" value="Lesion bypass DNA polymerase (Y-family), little finger domain"/>
    <property type="match status" value="1"/>
</dbReference>
<feature type="region of interest" description="Disordered" evidence="16">
    <location>
        <begin position="1319"/>
        <end position="1339"/>
    </location>
</feature>
<keyword evidence="8" id="KW-0479">Metal-binding</keyword>
<feature type="domain" description="UmuC" evidence="18">
    <location>
        <begin position="859"/>
        <end position="1053"/>
    </location>
</feature>
<dbReference type="CDD" id="cd01701">
    <property type="entry name" value="PolY_Rev1"/>
    <property type="match status" value="1"/>
</dbReference>
<proteinExistence type="inferred from homology"/>
<evidence type="ECO:0000256" key="10">
    <source>
        <dbReference type="ARBA" id="ARBA00022842"/>
    </source>
</evidence>
<feature type="compositionally biased region" description="Polar residues" evidence="16">
    <location>
        <begin position="698"/>
        <end position="723"/>
    </location>
</feature>
<dbReference type="InterPro" id="IPR036775">
    <property type="entry name" value="DNA_pol_Y-fam_lit_finger_sf"/>
</dbReference>
<accession>A0A0F7SHT4</accession>
<dbReference type="Pfam" id="PF16589">
    <property type="entry name" value="BRCT_2"/>
    <property type="match status" value="1"/>
</dbReference>
<feature type="region of interest" description="Disordered" evidence="16">
    <location>
        <begin position="1368"/>
        <end position="1406"/>
    </location>
</feature>
<feature type="compositionally biased region" description="Polar residues" evidence="16">
    <location>
        <begin position="454"/>
        <end position="465"/>
    </location>
</feature>
<dbReference type="Gene3D" id="3.40.50.10190">
    <property type="entry name" value="BRCT domain"/>
    <property type="match status" value="1"/>
</dbReference>
<dbReference type="Gene3D" id="6.10.250.1490">
    <property type="match status" value="1"/>
</dbReference>
<evidence type="ECO:0000256" key="3">
    <source>
        <dbReference type="ARBA" id="ARBA00010945"/>
    </source>
</evidence>
<dbReference type="PANTHER" id="PTHR45990">
    <property type="entry name" value="DNA REPAIR PROTEIN REV1"/>
    <property type="match status" value="1"/>
</dbReference>
<keyword evidence="12" id="KW-0234">DNA repair</keyword>
<dbReference type="EMBL" id="LN483167">
    <property type="protein sequence ID" value="CDZ97273.1"/>
    <property type="molecule type" value="Genomic_DNA"/>
</dbReference>
<dbReference type="InterPro" id="IPR043502">
    <property type="entry name" value="DNA/RNA_pol_sf"/>
</dbReference>
<evidence type="ECO:0000256" key="11">
    <source>
        <dbReference type="ARBA" id="ARBA00023125"/>
    </source>
</evidence>
<reference evidence="19" key="1">
    <citation type="submission" date="2014-08" db="EMBL/GenBank/DDBJ databases">
        <authorList>
            <person name="Sharma Rahul"/>
            <person name="Thines Marco"/>
        </authorList>
    </citation>
    <scope>NUCLEOTIDE SEQUENCE</scope>
</reference>
<feature type="compositionally biased region" description="Polar residues" evidence="16">
    <location>
        <begin position="533"/>
        <end position="544"/>
    </location>
</feature>
<feature type="domain" description="BRCT" evidence="17">
    <location>
        <begin position="131"/>
        <end position="219"/>
    </location>
</feature>
<feature type="compositionally biased region" description="Low complexity" evidence="16">
    <location>
        <begin position="394"/>
        <end position="403"/>
    </location>
</feature>
<dbReference type="Gene3D" id="3.30.70.270">
    <property type="match status" value="1"/>
</dbReference>
<feature type="compositionally biased region" description="Low complexity" evidence="16">
    <location>
        <begin position="679"/>
        <end position="695"/>
    </location>
</feature>
<dbReference type="SUPFAM" id="SSF56672">
    <property type="entry name" value="DNA/RNA polymerases"/>
    <property type="match status" value="1"/>
</dbReference>
<dbReference type="Pfam" id="PF11799">
    <property type="entry name" value="IMS_C"/>
    <property type="match status" value="1"/>
</dbReference>
<feature type="compositionally biased region" description="Low complexity" evidence="16">
    <location>
        <begin position="38"/>
        <end position="51"/>
    </location>
</feature>
<feature type="compositionally biased region" description="Basic and acidic residues" evidence="16">
    <location>
        <begin position="1497"/>
        <end position="1506"/>
    </location>
</feature>
<dbReference type="Gene3D" id="3.30.1490.100">
    <property type="entry name" value="DNA polymerase, Y-family, little finger domain"/>
    <property type="match status" value="1"/>
</dbReference>
<feature type="compositionally biased region" description="Basic and acidic residues" evidence="16">
    <location>
        <begin position="494"/>
        <end position="510"/>
    </location>
</feature>
<dbReference type="SUPFAM" id="SSF52113">
    <property type="entry name" value="BRCT domain"/>
    <property type="match status" value="1"/>
</dbReference>
<evidence type="ECO:0000256" key="12">
    <source>
        <dbReference type="ARBA" id="ARBA00023204"/>
    </source>
</evidence>
<dbReference type="GO" id="GO:0003684">
    <property type="term" value="F:damaged DNA binding"/>
    <property type="evidence" value="ECO:0007669"/>
    <property type="project" value="InterPro"/>
</dbReference>
<feature type="compositionally biased region" description="Basic and acidic residues" evidence="16">
    <location>
        <begin position="570"/>
        <end position="586"/>
    </location>
</feature>
<keyword evidence="7" id="KW-0548">Nucleotidyltransferase</keyword>
<comment type="similarity">
    <text evidence="3">Belongs to the DNA polymerase type-Y family.</text>
</comment>
<feature type="region of interest" description="Disordered" evidence="16">
    <location>
        <begin position="1546"/>
        <end position="1570"/>
    </location>
</feature>
<evidence type="ECO:0000256" key="5">
    <source>
        <dbReference type="ARBA" id="ARBA00022634"/>
    </source>
</evidence>
<keyword evidence="6 19" id="KW-0808">Transferase</keyword>
<dbReference type="PANTHER" id="PTHR45990:SF1">
    <property type="entry name" value="DNA REPAIR PROTEIN REV1"/>
    <property type="match status" value="1"/>
</dbReference>
<evidence type="ECO:0000256" key="7">
    <source>
        <dbReference type="ARBA" id="ARBA00022695"/>
    </source>
</evidence>
<keyword evidence="13" id="KW-0539">Nucleus</keyword>
<feature type="compositionally biased region" description="Basic and acidic residues" evidence="16">
    <location>
        <begin position="1550"/>
        <end position="1560"/>
    </location>
</feature>
<feature type="compositionally biased region" description="Polar residues" evidence="16">
    <location>
        <begin position="1368"/>
        <end position="1387"/>
    </location>
</feature>
<dbReference type="Pfam" id="PF00817">
    <property type="entry name" value="IMS"/>
    <property type="match status" value="1"/>
</dbReference>
<protein>
    <recommendedName>
        <fullName evidence="4">DNA repair protein REV1</fullName>
    </recommendedName>
    <alternativeName>
        <fullName evidence="15">Reversionless protein 1</fullName>
    </alternativeName>
</protein>
<dbReference type="InterPro" id="IPR017961">
    <property type="entry name" value="DNA_pol_Y-fam_little_finger"/>
</dbReference>
<keyword evidence="9" id="KW-0227">DNA damage</keyword>
<evidence type="ECO:0000256" key="8">
    <source>
        <dbReference type="ARBA" id="ARBA00022723"/>
    </source>
</evidence>
<dbReference type="InterPro" id="IPR001357">
    <property type="entry name" value="BRCT_dom"/>
</dbReference>
<sequence length="1703" mass="188171">MGSQGSQGPCDPFNFSSQSSSFERALAALPLSPPTLPPAKRTSSSTSVPTDPSSPSPVLPPCFPVRSAAPLPLLKPAGPVLTSKRPLNKLEEYELKAYAPSRFGEVGDYMKNKRMKLQLQNREIAQTRQDGVPQIFKGLAIYINGYVQPSLQELRDMFLSHGGEYHAYLDKKSLVTHIVATNLTPAKIKEFQHRKVVTPSWIVESTQAGKLLPWSNYRWRPVPLATSTSNSRPTQPSQLTTQRSIRSFSGQYYEPVKQPLKPLITEPSLMSPSPDSITANLSAKHTLTVLKKQSSSSLNRSSSSLILAKTDISPPRTTPSSFVRKEKTRVSQEIIRPVTDLEVEEELLVMDSFEHSRDSQEEHAKEGDSLKGKGKNLRRKKEKGKKKKRADPFSSSSSSSSSASDEEADKRTKRSMSHRLSSQRVRLEMTARSLTRSQRAAVQPNPYDDDFLDQPTSKLKPSSRPTVADRSLRLYQSLSTDRLPLDMPQTSLVKTRDQPTSTRDRARDQNRSQLSPRTTLELSNDDPLLLVPSNKTSISTQPKTYRSLKTARIPSTLIIPSDPRPTSLKENSKTTSRERSEREEGKAKRKKRTRRVRFEDEVDIGMKRTDLTGALKSPPPLLQSTPLGATKSRCLEDLEIEKEERRALMMLDKMRRIESDLISEEKQNDGRAVSSFKASSTSLPTLVSPSPLSHTSHAEQSTVPSRTSIESTESPAQLPTTHPQPVLVGIAPAEKVVSISHVDTLKSPKSALVVNSMTRYALHEEHPQARELMQDSAWRRGHTAQSETFLEGYYGKSRLHHLSNWKAELKVLVAQARCDSRSLPVSRVLAPHSLADSFLPRPASLTTSVKRSGRGERIIMHCDFDAFFVSVGLAGEERKALRGRPVVVCHSLTGGRQSTSEIASPSYEARAFGIKAGMSLGQAKRLCPEVKSIPYEFEKYKSTSLKFYTILLSYADSFFQAVSIDEALMEVTSRVNDLAKNGTERAGRELAERIREDIRQATGCEVSIGVASNTLLARLATRRAKPAGSFHLIQDRVSEFMESLDVADLWGIGRETKLKIEAAFKTTRVGELLKKRLGEFQHILGPKTGETVYNACRGIDSKPLKEESERRSVSAEVNYGVRFEKNSQAEDFLQNLSVEVSNRMKKVDRAGRMITLKIMKRAEGAPVEAPKFMGHGKCDVVNKSKELVGSRGGATDDPVAIGKAAVTLLKLMDIPASELRGIGIMITKLEDPVVISNLKKAGQTTLTFQKPDVASVPKSAQTSILPPPSPPTSAAPAVVAPPVDLPTCLDQSILDVALVDSSTSAPTNADRQSIHAILTNTPRTTKKPSPPPGTPLNLLPAYSQVDKETLAQLPSSMIRELYPQWQSTQSKPSYSQPNDVPSPSIQLVDSPPPLRNPSPVKKSRVDVSHIAKQLRPSKKSPMRNPPACFAPPVAGRSLPAIESLQANASRKLAPKGSLEEITQLAELLGWDLNFIKSLPPADLKEILDEGRRQRDVRDRLVRKGSGDKSNPTSAFPPRVTSLTPEKALHDRPGNQLITMIPTRSMATMSRDNHTTDRWKGDPPAPILGKKNKLDPEVLAQGQSIDCLREIISSWVDTEGATGPSLPGVQMVGDFVVACVKTKGKGHKERARKLLSWWEYELTERWPENKFSMSQDTYRNEEEEEEGRLKGAGALWWGALKACLKRLNEVHYLPALGCSLSLSK</sequence>
<evidence type="ECO:0000256" key="1">
    <source>
        <dbReference type="ARBA" id="ARBA00001946"/>
    </source>
</evidence>
<dbReference type="GO" id="GO:0046872">
    <property type="term" value="F:metal ion binding"/>
    <property type="evidence" value="ECO:0007669"/>
    <property type="project" value="UniProtKB-KW"/>
</dbReference>
<feature type="region of interest" description="Disordered" evidence="16">
    <location>
        <begin position="309"/>
        <end position="330"/>
    </location>
</feature>
<dbReference type="PROSITE" id="PS50173">
    <property type="entry name" value="UMUC"/>
    <property type="match status" value="1"/>
</dbReference>
<comment type="subcellular location">
    <subcellularLocation>
        <location evidence="2">Nucleus</location>
    </subcellularLocation>
</comment>